<comment type="similarity">
    <text evidence="2">Belongs to the membrane-bound acyltransferase family.</text>
</comment>
<feature type="transmembrane region" description="Helical" evidence="7">
    <location>
        <begin position="733"/>
        <end position="759"/>
    </location>
</feature>
<dbReference type="Gene3D" id="1.50.10.20">
    <property type="match status" value="1"/>
</dbReference>
<evidence type="ECO:0000313" key="9">
    <source>
        <dbReference type="EMBL" id="CAI4218687.1"/>
    </source>
</evidence>
<dbReference type="GO" id="GO:0008374">
    <property type="term" value="F:O-acyltransferase activity"/>
    <property type="evidence" value="ECO:0007669"/>
    <property type="project" value="TreeGrafter"/>
</dbReference>
<protein>
    <submittedName>
        <fullName evidence="9">Uncharacterized protein</fullName>
    </submittedName>
</protein>
<reference evidence="9" key="1">
    <citation type="submission" date="2022-11" db="EMBL/GenBank/DDBJ databases">
        <authorList>
            <person name="Scott C."/>
            <person name="Bruce N."/>
        </authorList>
    </citation>
    <scope>NUCLEOTIDE SEQUENCE</scope>
</reference>
<keyword evidence="10" id="KW-1185">Reference proteome</keyword>
<dbReference type="GO" id="GO:0016020">
    <property type="term" value="C:membrane"/>
    <property type="evidence" value="ECO:0007669"/>
    <property type="project" value="UniProtKB-SubCell"/>
</dbReference>
<dbReference type="GO" id="GO:0006506">
    <property type="term" value="P:GPI anchor biosynthetic process"/>
    <property type="evidence" value="ECO:0007669"/>
    <property type="project" value="TreeGrafter"/>
</dbReference>
<dbReference type="InterPro" id="IPR005198">
    <property type="entry name" value="Glyco_hydro_76"/>
</dbReference>
<dbReference type="GO" id="GO:0005975">
    <property type="term" value="P:carbohydrate metabolic process"/>
    <property type="evidence" value="ECO:0007669"/>
    <property type="project" value="InterPro"/>
</dbReference>
<sequence length="912" mass="102459">MKPLTTASLLSALADASLAFGSGPTANSSLLEQTYISVATLQGEFFERHRGTWPRAIDWTAAFIHTSLSATTNSLSKALGESHARDVETGMVWNMVDTYFSQIVGFYFGQDYRAIKHQDLCNGGMNWNPRHWTYKNAITNELWIAASAKMYLDYPGDGIAGTWSEENHHAGRNRTFLEAAMKGYEWLMNVNMTNDAGLFVDGFHISNQDKNNTKCDVRDEMVFTYNQGVLLTGQRALWEATGGVAFLKDGHHLIQSVIKATGWDLKQGGPACKQYVPWVGYNAEAALSTRDAKGIIGMWGPPKAIPGVELDGDTEGTDERVVDATDAQYRMGGGSSKKPGSRDPNTRGRGRTVETHNSGMEVVRAWYELSKAYSDKEASRAAENVLGPVAMVLLGFLRSVYDVSTLDTRFTTPSSVPYKTVIESRHDPLAKDYTAGVKAKAQRSKWKTPEPLLTLAQQDNSDMQYRTFRKNLPFMALLLIFHPLLRKVWNLVFPVKVNKYEGNHIAAQGSARLNQRASFDFVFALLFLVALHGFSAIKVLAILTANYRLTTMLPRKYVPAATWIFNVGILFANELCGGYPFKKMAAFITPPSGDVDLGAVDPFLVRWGTWFDKRSGLLTRWEVLFNITILRLISFNLDRYWSLDAGQSSPIELLESRADFQKKKQLDPSNLSERDRISIPAEPRDYSYRNYVAYAIYGPLYLAGPILTFNEYISQSKYRSATIETGRTIRYAFRFLVVLLTMELILHFIYVGAISLALWSLIDGIDPRRTWFAALKSAVRSIITYLLVFTFVALWHDIQLRLLIWGWLIVIFFLPEILASKLFPASRFEGREMTYRMLCCVGGVLNVIMMMAANLVGFAVGLDGLKSIVSGIFQDRHGFTFFVTACISLFVGIQIMFEIRESEKRKGVNLRC</sequence>
<dbReference type="InterPro" id="IPR004299">
    <property type="entry name" value="MBOAT_fam"/>
</dbReference>
<proteinExistence type="inferred from homology"/>
<dbReference type="EMBL" id="CALLCH030000018">
    <property type="protein sequence ID" value="CAI4218687.1"/>
    <property type="molecule type" value="Genomic_DNA"/>
</dbReference>
<feature type="chain" id="PRO_5040320514" evidence="8">
    <location>
        <begin position="20"/>
        <end position="912"/>
    </location>
</feature>
<dbReference type="InterPro" id="IPR008928">
    <property type="entry name" value="6-hairpin_glycosidase_sf"/>
</dbReference>
<comment type="caution">
    <text evidence="9">The sequence shown here is derived from an EMBL/GenBank/DDBJ whole genome shotgun (WGS) entry which is preliminary data.</text>
</comment>
<feature type="transmembrane region" description="Helical" evidence="7">
    <location>
        <begin position="771"/>
        <end position="796"/>
    </location>
</feature>
<feature type="compositionally biased region" description="Basic and acidic residues" evidence="6">
    <location>
        <begin position="340"/>
        <end position="353"/>
    </location>
</feature>
<dbReference type="Pfam" id="PF03663">
    <property type="entry name" value="Glyco_hydro_76"/>
    <property type="match status" value="1"/>
</dbReference>
<feature type="transmembrane region" description="Helical" evidence="7">
    <location>
        <begin position="879"/>
        <end position="897"/>
    </location>
</feature>
<organism evidence="9 10">
    <name type="scientific">Parascedosporium putredinis</name>
    <dbReference type="NCBI Taxonomy" id="1442378"/>
    <lineage>
        <taxon>Eukaryota</taxon>
        <taxon>Fungi</taxon>
        <taxon>Dikarya</taxon>
        <taxon>Ascomycota</taxon>
        <taxon>Pezizomycotina</taxon>
        <taxon>Sordariomycetes</taxon>
        <taxon>Hypocreomycetidae</taxon>
        <taxon>Microascales</taxon>
        <taxon>Microascaceae</taxon>
        <taxon>Parascedosporium</taxon>
    </lineage>
</organism>
<dbReference type="Proteomes" id="UP000838763">
    <property type="component" value="Unassembled WGS sequence"/>
</dbReference>
<dbReference type="OrthoDB" id="420606at2759"/>
<keyword evidence="8" id="KW-0732">Signal</keyword>
<dbReference type="GO" id="GO:0005783">
    <property type="term" value="C:endoplasmic reticulum"/>
    <property type="evidence" value="ECO:0007669"/>
    <property type="project" value="TreeGrafter"/>
</dbReference>
<feature type="transmembrane region" description="Helical" evidence="7">
    <location>
        <begin position="835"/>
        <end position="859"/>
    </location>
</feature>
<feature type="transmembrane region" description="Helical" evidence="7">
    <location>
        <begin position="521"/>
        <end position="545"/>
    </location>
</feature>
<evidence type="ECO:0000313" key="10">
    <source>
        <dbReference type="Proteomes" id="UP000838763"/>
    </source>
</evidence>
<name>A0A9P1H9V9_9PEZI</name>
<feature type="region of interest" description="Disordered" evidence="6">
    <location>
        <begin position="329"/>
        <end position="353"/>
    </location>
</feature>
<keyword evidence="4 7" id="KW-1133">Transmembrane helix</keyword>
<dbReference type="Pfam" id="PF03062">
    <property type="entry name" value="MBOAT"/>
    <property type="match status" value="2"/>
</dbReference>
<evidence type="ECO:0000256" key="3">
    <source>
        <dbReference type="ARBA" id="ARBA00022692"/>
    </source>
</evidence>
<feature type="transmembrane region" description="Helical" evidence="7">
    <location>
        <begin position="691"/>
        <end position="713"/>
    </location>
</feature>
<dbReference type="InterPro" id="IPR051085">
    <property type="entry name" value="MB_O-acyltransferase"/>
</dbReference>
<evidence type="ECO:0000256" key="2">
    <source>
        <dbReference type="ARBA" id="ARBA00010323"/>
    </source>
</evidence>
<gene>
    <name evidence="9" type="ORF">PPNO1_LOCUS8263</name>
</gene>
<dbReference type="PANTHER" id="PTHR13285:SF18">
    <property type="entry name" value="PROTEIN-CYSTEINE N-PALMITOYLTRANSFERASE RASP"/>
    <property type="match status" value="1"/>
</dbReference>
<evidence type="ECO:0000256" key="7">
    <source>
        <dbReference type="SAM" id="Phobius"/>
    </source>
</evidence>
<accession>A0A9P1H9V9</accession>
<dbReference type="AlphaFoldDB" id="A0A9P1H9V9"/>
<evidence type="ECO:0000256" key="5">
    <source>
        <dbReference type="ARBA" id="ARBA00023136"/>
    </source>
</evidence>
<dbReference type="PANTHER" id="PTHR13285">
    <property type="entry name" value="ACYLTRANSFERASE"/>
    <property type="match status" value="1"/>
</dbReference>
<feature type="transmembrane region" description="Helical" evidence="7">
    <location>
        <begin position="802"/>
        <end position="823"/>
    </location>
</feature>
<evidence type="ECO:0000256" key="4">
    <source>
        <dbReference type="ARBA" id="ARBA00022989"/>
    </source>
</evidence>
<evidence type="ECO:0000256" key="1">
    <source>
        <dbReference type="ARBA" id="ARBA00004141"/>
    </source>
</evidence>
<keyword evidence="5 7" id="KW-0472">Membrane</keyword>
<evidence type="ECO:0000256" key="8">
    <source>
        <dbReference type="SAM" id="SignalP"/>
    </source>
</evidence>
<evidence type="ECO:0000256" key="6">
    <source>
        <dbReference type="SAM" id="MobiDB-lite"/>
    </source>
</evidence>
<dbReference type="SUPFAM" id="SSF48208">
    <property type="entry name" value="Six-hairpin glycosidases"/>
    <property type="match status" value="1"/>
</dbReference>
<comment type="subcellular location">
    <subcellularLocation>
        <location evidence="1">Membrane</location>
        <topology evidence="1">Multi-pass membrane protein</topology>
    </subcellularLocation>
</comment>
<feature type="signal peptide" evidence="8">
    <location>
        <begin position="1"/>
        <end position="19"/>
    </location>
</feature>
<keyword evidence="3 7" id="KW-0812">Transmembrane</keyword>